<dbReference type="Proteomes" id="UP001497680">
    <property type="component" value="Unassembled WGS sequence"/>
</dbReference>
<evidence type="ECO:0000313" key="2">
    <source>
        <dbReference type="Proteomes" id="UP001497680"/>
    </source>
</evidence>
<gene>
    <name evidence="1" type="ORF">F4821DRAFT_223504</name>
</gene>
<comment type="caution">
    <text evidence="1">The sequence shown here is derived from an EMBL/GenBank/DDBJ whole genome shotgun (WGS) entry which is preliminary data.</text>
</comment>
<keyword evidence="2" id="KW-1185">Reference proteome</keyword>
<evidence type="ECO:0000313" key="1">
    <source>
        <dbReference type="EMBL" id="KAI6092901.1"/>
    </source>
</evidence>
<proteinExistence type="predicted"/>
<dbReference type="EMBL" id="MU394282">
    <property type="protein sequence ID" value="KAI6092901.1"/>
    <property type="molecule type" value="Genomic_DNA"/>
</dbReference>
<sequence length="68" mass="8144">MYCTMPDYLCSRMYYALPYFYYYLLYTEASEHISLSSLSYLLHLLPVLYPALSIFSRIIHRREDTLSA</sequence>
<reference evidence="1 2" key="1">
    <citation type="journal article" date="2022" name="New Phytol.">
        <title>Ecological generalism drives hyperdiversity of secondary metabolite gene clusters in xylarialean endophytes.</title>
        <authorList>
            <person name="Franco M.E.E."/>
            <person name="Wisecaver J.H."/>
            <person name="Arnold A.E."/>
            <person name="Ju Y.M."/>
            <person name="Slot J.C."/>
            <person name="Ahrendt S."/>
            <person name="Moore L.P."/>
            <person name="Eastman K.E."/>
            <person name="Scott K."/>
            <person name="Konkel Z."/>
            <person name="Mondo S.J."/>
            <person name="Kuo A."/>
            <person name="Hayes R.D."/>
            <person name="Haridas S."/>
            <person name="Andreopoulos B."/>
            <person name="Riley R."/>
            <person name="LaButti K."/>
            <person name="Pangilinan J."/>
            <person name="Lipzen A."/>
            <person name="Amirebrahimi M."/>
            <person name="Yan J."/>
            <person name="Adam C."/>
            <person name="Keymanesh K."/>
            <person name="Ng V."/>
            <person name="Louie K."/>
            <person name="Northen T."/>
            <person name="Drula E."/>
            <person name="Henrissat B."/>
            <person name="Hsieh H.M."/>
            <person name="Youens-Clark K."/>
            <person name="Lutzoni F."/>
            <person name="Miadlikowska J."/>
            <person name="Eastwood D.C."/>
            <person name="Hamelin R.C."/>
            <person name="Grigoriev I.V."/>
            <person name="U'Ren J.M."/>
        </authorList>
    </citation>
    <scope>NUCLEOTIDE SEQUENCE [LARGE SCALE GENOMIC DNA]</scope>
    <source>
        <strain evidence="1 2">ER1909</strain>
    </source>
</reference>
<protein>
    <submittedName>
        <fullName evidence="1">Uncharacterized protein</fullName>
    </submittedName>
</protein>
<name>A0ACC0DKG4_9PEZI</name>
<organism evidence="1 2">
    <name type="scientific">Hypoxylon rubiginosum</name>
    <dbReference type="NCBI Taxonomy" id="110542"/>
    <lineage>
        <taxon>Eukaryota</taxon>
        <taxon>Fungi</taxon>
        <taxon>Dikarya</taxon>
        <taxon>Ascomycota</taxon>
        <taxon>Pezizomycotina</taxon>
        <taxon>Sordariomycetes</taxon>
        <taxon>Xylariomycetidae</taxon>
        <taxon>Xylariales</taxon>
        <taxon>Hypoxylaceae</taxon>
        <taxon>Hypoxylon</taxon>
    </lineage>
</organism>
<accession>A0ACC0DKG4</accession>